<dbReference type="GO" id="GO:0015627">
    <property type="term" value="C:type II protein secretion system complex"/>
    <property type="evidence" value="ECO:0007669"/>
    <property type="project" value="InterPro"/>
</dbReference>
<keyword evidence="7" id="KW-0472">Membrane</keyword>
<reference evidence="9 10" key="1">
    <citation type="journal article" date="2015" name="Nature">
        <title>rRNA introns, odd ribosomes, and small enigmatic genomes across a large radiation of phyla.</title>
        <authorList>
            <person name="Brown C.T."/>
            <person name="Hug L.A."/>
            <person name="Thomas B.C."/>
            <person name="Sharon I."/>
            <person name="Castelle C.J."/>
            <person name="Singh A."/>
            <person name="Wilkins M.J."/>
            <person name="Williams K.H."/>
            <person name="Banfield J.F."/>
        </authorList>
    </citation>
    <scope>NUCLEOTIDE SEQUENCE [LARGE SCALE GENOMIC DNA]</scope>
</reference>
<organism evidence="9 10">
    <name type="scientific">Candidatus Amesbacteria bacterium GW2011_GWC2_45_19</name>
    <dbReference type="NCBI Taxonomy" id="1618366"/>
    <lineage>
        <taxon>Bacteria</taxon>
        <taxon>Candidatus Amesiibacteriota</taxon>
    </lineage>
</organism>
<accession>A0A0G1M411</accession>
<keyword evidence="2" id="KW-1003">Cell membrane</keyword>
<gene>
    <name evidence="9" type="ORF">UX05_C0005G0041</name>
</gene>
<dbReference type="GO" id="GO:0005886">
    <property type="term" value="C:plasma membrane"/>
    <property type="evidence" value="ECO:0007669"/>
    <property type="project" value="UniProtKB-SubCell"/>
</dbReference>
<keyword evidence="6" id="KW-1133">Transmembrane helix</keyword>
<dbReference type="InterPro" id="IPR012902">
    <property type="entry name" value="N_methyl_site"/>
</dbReference>
<dbReference type="AlphaFoldDB" id="A0A0G1M411"/>
<proteinExistence type="predicted"/>
<evidence type="ECO:0000313" key="9">
    <source>
        <dbReference type="EMBL" id="KKU02964.1"/>
    </source>
</evidence>
<dbReference type="SUPFAM" id="SSF54523">
    <property type="entry name" value="Pili subunits"/>
    <property type="match status" value="1"/>
</dbReference>
<comment type="subcellular location">
    <subcellularLocation>
        <location evidence="1">Cell inner membrane</location>
        <topology evidence="1">Single-pass membrane protein</topology>
    </subcellularLocation>
</comment>
<dbReference type="Gene3D" id="3.30.700.10">
    <property type="entry name" value="Glycoprotein, Type 4 Pilin"/>
    <property type="match status" value="1"/>
</dbReference>
<dbReference type="Proteomes" id="UP000034264">
    <property type="component" value="Unassembled WGS sequence"/>
</dbReference>
<evidence type="ECO:0000256" key="4">
    <source>
        <dbReference type="ARBA" id="ARBA00022519"/>
    </source>
</evidence>
<dbReference type="Pfam" id="PF07963">
    <property type="entry name" value="N_methyl"/>
    <property type="match status" value="1"/>
</dbReference>
<evidence type="ECO:0000256" key="7">
    <source>
        <dbReference type="ARBA" id="ARBA00023136"/>
    </source>
</evidence>
<comment type="caution">
    <text evidence="9">The sequence shown here is derived from an EMBL/GenBank/DDBJ whole genome shotgun (WGS) entry which is preliminary data.</text>
</comment>
<dbReference type="NCBIfam" id="TIGR02532">
    <property type="entry name" value="IV_pilin_GFxxxE"/>
    <property type="match status" value="1"/>
</dbReference>
<sequence length="150" mass="15723">MRRAFTIVELLVVMALVALMAGSGAAISLSAGRKKAVDRAAEDLATAMRQARDFAQAGKKDLSCGQSLDGWQVIVETTRYTVQGKCGSPFGVRQINFLGGVTATNGTGTILFKPLSLGTDLTSSRIITLSVSGFTQKVSITNQGEVKVGP</sequence>
<keyword evidence="4" id="KW-0997">Cell inner membrane</keyword>
<protein>
    <recommendedName>
        <fullName evidence="8">General secretion pathway GspH domain-containing protein</fullName>
    </recommendedName>
</protein>
<evidence type="ECO:0000256" key="5">
    <source>
        <dbReference type="ARBA" id="ARBA00022692"/>
    </source>
</evidence>
<evidence type="ECO:0000256" key="3">
    <source>
        <dbReference type="ARBA" id="ARBA00022481"/>
    </source>
</evidence>
<keyword evidence="3" id="KW-0488">Methylation</keyword>
<evidence type="ECO:0000313" key="10">
    <source>
        <dbReference type="Proteomes" id="UP000034264"/>
    </source>
</evidence>
<evidence type="ECO:0000256" key="1">
    <source>
        <dbReference type="ARBA" id="ARBA00004377"/>
    </source>
</evidence>
<name>A0A0G1M411_9BACT</name>
<keyword evidence="5" id="KW-0812">Transmembrane</keyword>
<dbReference type="EMBL" id="LCKS01000005">
    <property type="protein sequence ID" value="KKU02964.1"/>
    <property type="molecule type" value="Genomic_DNA"/>
</dbReference>
<evidence type="ECO:0000259" key="8">
    <source>
        <dbReference type="Pfam" id="PF12019"/>
    </source>
</evidence>
<dbReference type="GO" id="GO:0015628">
    <property type="term" value="P:protein secretion by the type II secretion system"/>
    <property type="evidence" value="ECO:0007669"/>
    <property type="project" value="InterPro"/>
</dbReference>
<feature type="domain" description="General secretion pathway GspH" evidence="8">
    <location>
        <begin position="40"/>
        <end position="144"/>
    </location>
</feature>
<dbReference type="Pfam" id="PF12019">
    <property type="entry name" value="GspH"/>
    <property type="match status" value="1"/>
</dbReference>
<dbReference type="InterPro" id="IPR022346">
    <property type="entry name" value="T2SS_GspH"/>
</dbReference>
<evidence type="ECO:0000256" key="2">
    <source>
        <dbReference type="ARBA" id="ARBA00022475"/>
    </source>
</evidence>
<dbReference type="InterPro" id="IPR045584">
    <property type="entry name" value="Pilin-like"/>
</dbReference>
<evidence type="ECO:0000256" key="6">
    <source>
        <dbReference type="ARBA" id="ARBA00022989"/>
    </source>
</evidence>